<dbReference type="InterPro" id="IPR009956">
    <property type="entry name" value="Post-segregation_anti-tox_CcdA"/>
</dbReference>
<gene>
    <name evidence="2" type="ORF">EW093_11655</name>
</gene>
<organism evidence="2 3">
    <name type="scientific">Thiospirochaeta perfilievii</name>
    <dbReference type="NCBI Taxonomy" id="252967"/>
    <lineage>
        <taxon>Bacteria</taxon>
        <taxon>Pseudomonadati</taxon>
        <taxon>Spirochaetota</taxon>
        <taxon>Spirochaetia</taxon>
        <taxon>Spirochaetales</taxon>
        <taxon>Spirochaetaceae</taxon>
        <taxon>Thiospirochaeta</taxon>
    </lineage>
</organism>
<dbReference type="AlphaFoldDB" id="A0A5C1QDC5"/>
<evidence type="ECO:0000256" key="1">
    <source>
        <dbReference type="ARBA" id="ARBA00022649"/>
    </source>
</evidence>
<protein>
    <submittedName>
        <fullName evidence="2">Acetoacetyl-CoA synthase</fullName>
    </submittedName>
</protein>
<dbReference type="OrthoDB" id="6485735at2"/>
<dbReference type="RefSeq" id="WP_149568576.1">
    <property type="nucleotide sequence ID" value="NZ_CP035807.1"/>
</dbReference>
<accession>A0A5C1QDC5</accession>
<dbReference type="Proteomes" id="UP000323824">
    <property type="component" value="Chromosome"/>
</dbReference>
<keyword evidence="1" id="KW-1277">Toxin-antitoxin system</keyword>
<sequence length="72" mass="8399">MKTRTNVSIDKNLLDSARTYNIVISALLEEAIKQEIKKIEKDLWLKENSTNLKNYNERVIHSGVFSDDIRSF</sequence>
<evidence type="ECO:0000313" key="2">
    <source>
        <dbReference type="EMBL" id="QEN05338.1"/>
    </source>
</evidence>
<name>A0A5C1QDC5_9SPIO</name>
<dbReference type="EMBL" id="CP035807">
    <property type="protein sequence ID" value="QEN05338.1"/>
    <property type="molecule type" value="Genomic_DNA"/>
</dbReference>
<keyword evidence="3" id="KW-1185">Reference proteome</keyword>
<dbReference type="KEGG" id="sper:EW093_11655"/>
<reference evidence="2 3" key="1">
    <citation type="submission" date="2019-02" db="EMBL/GenBank/DDBJ databases">
        <authorList>
            <person name="Fomenkov A."/>
            <person name="Dubinina G."/>
            <person name="Grabovich M."/>
            <person name="Vincze T."/>
            <person name="Roberts R.J."/>
        </authorList>
    </citation>
    <scope>NUCLEOTIDE SEQUENCE [LARGE SCALE GENOMIC DNA]</scope>
    <source>
        <strain evidence="2 3">P</strain>
    </source>
</reference>
<dbReference type="Pfam" id="PF07362">
    <property type="entry name" value="CcdA"/>
    <property type="match status" value="1"/>
</dbReference>
<proteinExistence type="predicted"/>
<reference evidence="2 3" key="2">
    <citation type="submission" date="2019-09" db="EMBL/GenBank/DDBJ databases">
        <title>Complete Genome Sequence and Methylome Analysis of free living Spirochaetas.</title>
        <authorList>
            <person name="Leshcheva N."/>
            <person name="Mikheeva N."/>
        </authorList>
    </citation>
    <scope>NUCLEOTIDE SEQUENCE [LARGE SCALE GENOMIC DNA]</scope>
    <source>
        <strain evidence="2 3">P</strain>
    </source>
</reference>
<evidence type="ECO:0000313" key="3">
    <source>
        <dbReference type="Proteomes" id="UP000323824"/>
    </source>
</evidence>